<dbReference type="EMBL" id="KB305005">
    <property type="protein sequence ID" value="ELU01520.1"/>
    <property type="molecule type" value="Genomic_DNA"/>
</dbReference>
<evidence type="ECO:0000313" key="5">
    <source>
        <dbReference type="EnsemblMetazoa" id="CapteP173503"/>
    </source>
</evidence>
<dbReference type="OMA" id="PLSCHEI"/>
<dbReference type="Pfam" id="PF01633">
    <property type="entry name" value="Choline_kinase"/>
    <property type="match status" value="1"/>
</dbReference>
<protein>
    <recommendedName>
        <fullName evidence="7">Choline kinase N-terminal domain-containing protein</fullName>
    </recommendedName>
</protein>
<gene>
    <name evidence="4" type="ORF">CAPTEDRAFT_173503</name>
</gene>
<evidence type="ECO:0000256" key="2">
    <source>
        <dbReference type="ARBA" id="ARBA00023264"/>
    </source>
</evidence>
<dbReference type="GO" id="GO:0006646">
    <property type="term" value="P:phosphatidylethanolamine biosynthetic process"/>
    <property type="evidence" value="ECO:0007669"/>
    <property type="project" value="TreeGrafter"/>
</dbReference>
<comment type="similarity">
    <text evidence="3">Belongs to the choline/ethanolamine kinase family.</text>
</comment>
<dbReference type="EnsemblMetazoa" id="CapteT173503">
    <property type="protein sequence ID" value="CapteP173503"/>
    <property type="gene ID" value="CapteG173503"/>
</dbReference>
<evidence type="ECO:0000313" key="6">
    <source>
        <dbReference type="Proteomes" id="UP000014760"/>
    </source>
</evidence>
<organism evidence="4">
    <name type="scientific">Capitella teleta</name>
    <name type="common">Polychaete worm</name>
    <dbReference type="NCBI Taxonomy" id="283909"/>
    <lineage>
        <taxon>Eukaryota</taxon>
        <taxon>Metazoa</taxon>
        <taxon>Spiralia</taxon>
        <taxon>Lophotrochozoa</taxon>
        <taxon>Annelida</taxon>
        <taxon>Polychaeta</taxon>
        <taxon>Sedentaria</taxon>
        <taxon>Scolecida</taxon>
        <taxon>Capitellidae</taxon>
        <taxon>Capitella</taxon>
    </lineage>
</organism>
<keyword evidence="1" id="KW-0443">Lipid metabolism</keyword>
<reference evidence="4 6" key="2">
    <citation type="journal article" date="2013" name="Nature">
        <title>Insights into bilaterian evolution from three spiralian genomes.</title>
        <authorList>
            <person name="Simakov O."/>
            <person name="Marletaz F."/>
            <person name="Cho S.J."/>
            <person name="Edsinger-Gonzales E."/>
            <person name="Havlak P."/>
            <person name="Hellsten U."/>
            <person name="Kuo D.H."/>
            <person name="Larsson T."/>
            <person name="Lv J."/>
            <person name="Arendt D."/>
            <person name="Savage R."/>
            <person name="Osoegawa K."/>
            <person name="de Jong P."/>
            <person name="Grimwood J."/>
            <person name="Chapman J.A."/>
            <person name="Shapiro H."/>
            <person name="Aerts A."/>
            <person name="Otillar R.P."/>
            <person name="Terry A.Y."/>
            <person name="Boore J.L."/>
            <person name="Grigoriev I.V."/>
            <person name="Lindberg D.R."/>
            <person name="Seaver E.C."/>
            <person name="Weisblat D.A."/>
            <person name="Putnam N.H."/>
            <person name="Rokhsar D.S."/>
        </authorList>
    </citation>
    <scope>NUCLEOTIDE SEQUENCE</scope>
    <source>
        <strain evidence="4 6">I ESC-2004</strain>
    </source>
</reference>
<evidence type="ECO:0008006" key="7">
    <source>
        <dbReference type="Google" id="ProtNLM"/>
    </source>
</evidence>
<reference evidence="5" key="3">
    <citation type="submission" date="2015-06" db="UniProtKB">
        <authorList>
            <consortium name="EnsemblMetazoa"/>
        </authorList>
    </citation>
    <scope>IDENTIFICATION</scope>
</reference>
<dbReference type="CDD" id="cd05156">
    <property type="entry name" value="ChoK_euk"/>
    <property type="match status" value="1"/>
</dbReference>
<dbReference type="GO" id="GO:0005737">
    <property type="term" value="C:cytoplasm"/>
    <property type="evidence" value="ECO:0007669"/>
    <property type="project" value="TreeGrafter"/>
</dbReference>
<dbReference type="Gene3D" id="3.30.200.20">
    <property type="entry name" value="Phosphorylase Kinase, domain 1"/>
    <property type="match status" value="1"/>
</dbReference>
<name>R7U580_CAPTE</name>
<keyword evidence="6" id="KW-1185">Reference proteome</keyword>
<proteinExistence type="inferred from homology"/>
<keyword evidence="1" id="KW-0594">Phospholipid biosynthesis</keyword>
<dbReference type="GO" id="GO:0004103">
    <property type="term" value="F:choline kinase activity"/>
    <property type="evidence" value="ECO:0007669"/>
    <property type="project" value="TreeGrafter"/>
</dbReference>
<keyword evidence="1" id="KW-0444">Lipid biosynthesis</keyword>
<dbReference type="HOGENOM" id="CLU_012712_2_0_1"/>
<dbReference type="OrthoDB" id="3649325at2759"/>
<dbReference type="EMBL" id="AMQN01001735">
    <property type="status" value="NOT_ANNOTATED_CDS"/>
    <property type="molecule type" value="Genomic_DNA"/>
</dbReference>
<dbReference type="InterPro" id="IPR011009">
    <property type="entry name" value="Kinase-like_dom_sf"/>
</dbReference>
<dbReference type="PANTHER" id="PTHR22603:SF93">
    <property type="entry name" value="RE24176P"/>
    <property type="match status" value="1"/>
</dbReference>
<dbReference type="FunCoup" id="R7U580">
    <property type="interactions" value="375"/>
</dbReference>
<dbReference type="SUPFAM" id="SSF56112">
    <property type="entry name" value="Protein kinase-like (PK-like)"/>
    <property type="match status" value="1"/>
</dbReference>
<dbReference type="GO" id="GO:0004305">
    <property type="term" value="F:ethanolamine kinase activity"/>
    <property type="evidence" value="ECO:0007669"/>
    <property type="project" value="TreeGrafter"/>
</dbReference>
<accession>R7U580</accession>
<dbReference type="PANTHER" id="PTHR22603">
    <property type="entry name" value="CHOLINE/ETHANOALAMINE KINASE"/>
    <property type="match status" value="1"/>
</dbReference>
<dbReference type="Gene3D" id="3.90.1200.10">
    <property type="match status" value="1"/>
</dbReference>
<evidence type="ECO:0000256" key="3">
    <source>
        <dbReference type="ARBA" id="ARBA00038211"/>
    </source>
</evidence>
<dbReference type="STRING" id="283909.R7U580"/>
<keyword evidence="2" id="KW-1208">Phospholipid metabolism</keyword>
<sequence length="361" mass="42174">MVEKGFSMCKHFIGGSWSRISKKDFCIKTITGGLSNLLYQCSVSDKVETGEGEPRMVLLRIYGQIIQENTETVVTDSVVFALLAEKNMGPKLFGVFTGGRVEEYVPSRHLYTRELSDPEMSRQCATVMARFHKLHMPLYKEPRWLFDIMTRYLDDALNNLTLSHANDVERAQLQKLISFNLAEEFQTLKFILSQVESAVVFCHNDFQEGNLLVPNSPHKIQTGDIKIIPIDFEYSNYNFRGFDLGNHFCEWCYDYSVDEDPYYSAVIDNYPDREQQLNFVRSYLKEYPEDGQDVCQLEEHLLLEANTYALASHMMWGLWSIVQWQISTIKFKYLDYALVRFEHYFFQKARLPSHLQTKRKV</sequence>
<evidence type="ECO:0000313" key="4">
    <source>
        <dbReference type="EMBL" id="ELU01520.1"/>
    </source>
</evidence>
<evidence type="ECO:0000256" key="1">
    <source>
        <dbReference type="ARBA" id="ARBA00023209"/>
    </source>
</evidence>
<dbReference type="AlphaFoldDB" id="R7U580"/>
<dbReference type="Proteomes" id="UP000014760">
    <property type="component" value="Unassembled WGS sequence"/>
</dbReference>
<reference evidence="6" key="1">
    <citation type="submission" date="2012-12" db="EMBL/GenBank/DDBJ databases">
        <authorList>
            <person name="Hellsten U."/>
            <person name="Grimwood J."/>
            <person name="Chapman J.A."/>
            <person name="Shapiro H."/>
            <person name="Aerts A."/>
            <person name="Otillar R.P."/>
            <person name="Terry A.Y."/>
            <person name="Boore J.L."/>
            <person name="Simakov O."/>
            <person name="Marletaz F."/>
            <person name="Cho S.-J."/>
            <person name="Edsinger-Gonzales E."/>
            <person name="Havlak P."/>
            <person name="Kuo D.-H."/>
            <person name="Larsson T."/>
            <person name="Lv J."/>
            <person name="Arendt D."/>
            <person name="Savage R."/>
            <person name="Osoegawa K."/>
            <person name="de Jong P."/>
            <person name="Lindberg D.R."/>
            <person name="Seaver E.C."/>
            <person name="Weisblat D.A."/>
            <person name="Putnam N.H."/>
            <person name="Grigoriev I.V."/>
            <person name="Rokhsar D.S."/>
        </authorList>
    </citation>
    <scope>NUCLEOTIDE SEQUENCE</scope>
    <source>
        <strain evidence="6">I ESC-2004</strain>
    </source>
</reference>